<dbReference type="Gene3D" id="3.40.30.10">
    <property type="entry name" value="Glutaredoxin"/>
    <property type="match status" value="1"/>
</dbReference>
<feature type="signal peptide" evidence="1">
    <location>
        <begin position="1"/>
        <end position="18"/>
    </location>
</feature>
<reference evidence="4" key="1">
    <citation type="submission" date="2016-10" db="EMBL/GenBank/DDBJ databases">
        <authorList>
            <person name="Varghese N."/>
            <person name="Submissions S."/>
        </authorList>
    </citation>
    <scope>NUCLEOTIDE SEQUENCE [LARGE SCALE GENOMIC DNA]</scope>
    <source>
        <strain evidence="4">DSM 21580</strain>
    </source>
</reference>
<evidence type="ECO:0000259" key="2">
    <source>
        <dbReference type="PROSITE" id="PS51352"/>
    </source>
</evidence>
<dbReference type="EMBL" id="FNUS01000002">
    <property type="protein sequence ID" value="SEF99608.1"/>
    <property type="molecule type" value="Genomic_DNA"/>
</dbReference>
<keyword evidence="1" id="KW-0732">Signal</keyword>
<dbReference type="PROSITE" id="PS51352">
    <property type="entry name" value="THIOREDOXIN_2"/>
    <property type="match status" value="1"/>
</dbReference>
<gene>
    <name evidence="3" type="ORF">SAMN05421847_1231</name>
</gene>
<dbReference type="SUPFAM" id="SSF52833">
    <property type="entry name" value="Thioredoxin-like"/>
    <property type="match status" value="1"/>
</dbReference>
<evidence type="ECO:0000313" key="3">
    <source>
        <dbReference type="EMBL" id="SEF99608.1"/>
    </source>
</evidence>
<sequence>MKNFILISFVALSVNCFAIGPVTNNLKEAKQKAKTEHKLILLKFSGSDWCIPCINIQKKVINTTEFQSFADQHLVLMEADFPRLKKNKLSPENQKINGQLAELYNKDGIFPEMVLMDENGKVLKHWEGLGVMDPIYFEQQIKPYLNN</sequence>
<evidence type="ECO:0000256" key="1">
    <source>
        <dbReference type="SAM" id="SignalP"/>
    </source>
</evidence>
<protein>
    <submittedName>
        <fullName evidence="3">Thioredoxin-related protein</fullName>
    </submittedName>
</protein>
<proteinExistence type="predicted"/>
<organism evidence="3 4">
    <name type="scientific">Halpernia humi</name>
    <dbReference type="NCBI Taxonomy" id="493375"/>
    <lineage>
        <taxon>Bacteria</taxon>
        <taxon>Pseudomonadati</taxon>
        <taxon>Bacteroidota</taxon>
        <taxon>Flavobacteriia</taxon>
        <taxon>Flavobacteriales</taxon>
        <taxon>Weeksellaceae</taxon>
        <taxon>Chryseobacterium group</taxon>
        <taxon>Halpernia</taxon>
    </lineage>
</organism>
<dbReference type="RefSeq" id="WP_221405521.1">
    <property type="nucleotide sequence ID" value="NZ_FNUS01000002.1"/>
</dbReference>
<evidence type="ECO:0000313" key="4">
    <source>
        <dbReference type="Proteomes" id="UP000236738"/>
    </source>
</evidence>
<dbReference type="AlphaFoldDB" id="A0A1H5WJY8"/>
<accession>A0A1H5WJY8</accession>
<keyword evidence="4" id="KW-1185">Reference proteome</keyword>
<dbReference type="InterPro" id="IPR036249">
    <property type="entry name" value="Thioredoxin-like_sf"/>
</dbReference>
<feature type="domain" description="Thioredoxin" evidence="2">
    <location>
        <begin position="1"/>
        <end position="146"/>
    </location>
</feature>
<feature type="chain" id="PRO_5009288363" evidence="1">
    <location>
        <begin position="19"/>
        <end position="147"/>
    </location>
</feature>
<name>A0A1H5WJY8_9FLAO</name>
<dbReference type="InterPro" id="IPR013766">
    <property type="entry name" value="Thioredoxin_domain"/>
</dbReference>
<dbReference type="Pfam" id="PF13899">
    <property type="entry name" value="Thioredoxin_7"/>
    <property type="match status" value="1"/>
</dbReference>
<dbReference type="Proteomes" id="UP000236738">
    <property type="component" value="Unassembled WGS sequence"/>
</dbReference>